<evidence type="ECO:0000313" key="5">
    <source>
        <dbReference type="EMBL" id="MBK1633232.1"/>
    </source>
</evidence>
<evidence type="ECO:0000259" key="4">
    <source>
        <dbReference type="SMART" id="SM00861"/>
    </source>
</evidence>
<dbReference type="InterPro" id="IPR009014">
    <property type="entry name" value="Transketo_C/PFOR_II"/>
</dbReference>
<evidence type="ECO:0000256" key="1">
    <source>
        <dbReference type="ARBA" id="ARBA00001964"/>
    </source>
</evidence>
<dbReference type="SUPFAM" id="SSF52922">
    <property type="entry name" value="TK C-terminal domain-like"/>
    <property type="match status" value="1"/>
</dbReference>
<dbReference type="SMART" id="SM00861">
    <property type="entry name" value="Transket_pyr"/>
    <property type="match status" value="1"/>
</dbReference>
<accession>A0ABS1CMR0</accession>
<dbReference type="InterPro" id="IPR005475">
    <property type="entry name" value="Transketolase-like_Pyr-bd"/>
</dbReference>
<sequence>MAEHNANGGPERTMAEALNLALTQEMERDDAIVVLGEDVGVDGGVFRVTEGLLDKYGEARVMDTPLAEAAIVGVSVGMAAHGLKPVCEVQFSGFSYLAMHQLEAHAARLRWRSRGRFPVPMVVRMPYGGGVRALEHHSESKEAFFAHTPGLKVVIPSGPRNARALLLSAIRDPDPVMFMEPKRLYRAFREPVPEEPETIAIGESQTRRDGDDLTLVAYGAMLRPTLEAAEQLAAEDGVESEVIDLLSISPLDDRRFSASARRTGRVVIVHEAQRSFGPGAEIIARLVEKSFWYLEAPVVRVTGYDVQVPYFAREGDYLPDVERIVTGAREVLSHA</sequence>
<protein>
    <submittedName>
        <fullName evidence="5">Alpha-ketoacid dehydrogenase subunit beta</fullName>
    </submittedName>
</protein>
<comment type="cofactor">
    <cofactor evidence="1">
        <name>thiamine diphosphate</name>
        <dbReference type="ChEBI" id="CHEBI:58937"/>
    </cofactor>
</comment>
<dbReference type="PANTHER" id="PTHR43257">
    <property type="entry name" value="PYRUVATE DEHYDROGENASE E1 COMPONENT BETA SUBUNIT"/>
    <property type="match status" value="1"/>
</dbReference>
<dbReference type="Proteomes" id="UP000748752">
    <property type="component" value="Unassembled WGS sequence"/>
</dbReference>
<keyword evidence="6" id="KW-1185">Reference proteome</keyword>
<keyword evidence="2" id="KW-0560">Oxidoreductase</keyword>
<feature type="domain" description="Transketolase-like pyrimidine-binding" evidence="4">
    <location>
        <begin position="12"/>
        <end position="187"/>
    </location>
</feature>
<dbReference type="Pfam" id="PF02780">
    <property type="entry name" value="Transketolase_C"/>
    <property type="match status" value="1"/>
</dbReference>
<dbReference type="Gene3D" id="3.40.50.970">
    <property type="match status" value="1"/>
</dbReference>
<dbReference type="Pfam" id="PF02779">
    <property type="entry name" value="Transket_pyr"/>
    <property type="match status" value="1"/>
</dbReference>
<keyword evidence="3" id="KW-0786">Thiamine pyrophosphate</keyword>
<evidence type="ECO:0000256" key="3">
    <source>
        <dbReference type="ARBA" id="ARBA00023052"/>
    </source>
</evidence>
<dbReference type="SUPFAM" id="SSF52518">
    <property type="entry name" value="Thiamin diphosphate-binding fold (THDP-binding)"/>
    <property type="match status" value="1"/>
</dbReference>
<dbReference type="PANTHER" id="PTHR43257:SF2">
    <property type="entry name" value="PYRUVATE DEHYDROGENASE E1 COMPONENT SUBUNIT BETA"/>
    <property type="match status" value="1"/>
</dbReference>
<dbReference type="CDD" id="cd07036">
    <property type="entry name" value="TPP_PYR_E1-PDHc-beta_like"/>
    <property type="match status" value="1"/>
</dbReference>
<organism evidence="5 6">
    <name type="scientific">Thiohalocapsa halophila</name>
    <dbReference type="NCBI Taxonomy" id="69359"/>
    <lineage>
        <taxon>Bacteria</taxon>
        <taxon>Pseudomonadati</taxon>
        <taxon>Pseudomonadota</taxon>
        <taxon>Gammaproteobacteria</taxon>
        <taxon>Chromatiales</taxon>
        <taxon>Chromatiaceae</taxon>
        <taxon>Thiohalocapsa</taxon>
    </lineage>
</organism>
<dbReference type="InterPro" id="IPR033248">
    <property type="entry name" value="Transketolase_C"/>
</dbReference>
<reference evidence="5 6" key="1">
    <citation type="journal article" date="2020" name="Microorganisms">
        <title>Osmotic Adaptation and Compatible Solute Biosynthesis of Phototrophic Bacteria as Revealed from Genome Analyses.</title>
        <authorList>
            <person name="Imhoff J.F."/>
            <person name="Rahn T."/>
            <person name="Kunzel S."/>
            <person name="Keller A."/>
            <person name="Neulinger S.C."/>
        </authorList>
    </citation>
    <scope>NUCLEOTIDE SEQUENCE [LARGE SCALE GENOMIC DNA]</scope>
    <source>
        <strain evidence="5 6">DSM 6210</strain>
    </source>
</reference>
<dbReference type="Gene3D" id="3.40.50.920">
    <property type="match status" value="1"/>
</dbReference>
<evidence type="ECO:0000256" key="2">
    <source>
        <dbReference type="ARBA" id="ARBA00023002"/>
    </source>
</evidence>
<dbReference type="RefSeq" id="WP_200241342.1">
    <property type="nucleotide sequence ID" value="NZ_NRRV01000073.1"/>
</dbReference>
<name>A0ABS1CMR0_9GAMM</name>
<comment type="caution">
    <text evidence="5">The sequence shown here is derived from an EMBL/GenBank/DDBJ whole genome shotgun (WGS) entry which is preliminary data.</text>
</comment>
<proteinExistence type="predicted"/>
<gene>
    <name evidence="5" type="ORF">CKO31_21245</name>
</gene>
<dbReference type="EMBL" id="NRRV01000073">
    <property type="protein sequence ID" value="MBK1633232.1"/>
    <property type="molecule type" value="Genomic_DNA"/>
</dbReference>
<evidence type="ECO:0000313" key="6">
    <source>
        <dbReference type="Proteomes" id="UP000748752"/>
    </source>
</evidence>
<dbReference type="InterPro" id="IPR029061">
    <property type="entry name" value="THDP-binding"/>
</dbReference>